<keyword evidence="2" id="KW-1185">Reference proteome</keyword>
<accession>A0ABR9WHY1</accession>
<protein>
    <submittedName>
        <fullName evidence="1">Uncharacterized protein</fullName>
    </submittedName>
</protein>
<organism evidence="1 2">
    <name type="scientific">Dyadobacter subterraneus</name>
    <dbReference type="NCBI Taxonomy" id="2773304"/>
    <lineage>
        <taxon>Bacteria</taxon>
        <taxon>Pseudomonadati</taxon>
        <taxon>Bacteroidota</taxon>
        <taxon>Cytophagia</taxon>
        <taxon>Cytophagales</taxon>
        <taxon>Spirosomataceae</taxon>
        <taxon>Dyadobacter</taxon>
    </lineage>
</organism>
<comment type="caution">
    <text evidence="1">The sequence shown here is derived from an EMBL/GenBank/DDBJ whole genome shotgun (WGS) entry which is preliminary data.</text>
</comment>
<gene>
    <name evidence="1" type="ORF">IEE83_22725</name>
</gene>
<dbReference type="EMBL" id="JACYGY010000001">
    <property type="protein sequence ID" value="MBE9464709.1"/>
    <property type="molecule type" value="Genomic_DNA"/>
</dbReference>
<evidence type="ECO:0000313" key="2">
    <source>
        <dbReference type="Proteomes" id="UP000634134"/>
    </source>
</evidence>
<dbReference type="Proteomes" id="UP000634134">
    <property type="component" value="Unassembled WGS sequence"/>
</dbReference>
<reference evidence="2" key="1">
    <citation type="submission" date="2023-07" db="EMBL/GenBank/DDBJ databases">
        <title>Dyadobacter sp. nov 'subterranea' isolated from contaminted grondwater.</title>
        <authorList>
            <person name="Szabo I."/>
            <person name="Al-Omari J."/>
            <person name="Szerdahelyi S.G."/>
            <person name="Rado J."/>
        </authorList>
    </citation>
    <scope>NUCLEOTIDE SEQUENCE [LARGE SCALE GENOMIC DNA]</scope>
    <source>
        <strain evidence="2">UP-52</strain>
    </source>
</reference>
<dbReference type="RefSeq" id="WP_194122751.1">
    <property type="nucleotide sequence ID" value="NZ_JACYGY010000001.1"/>
</dbReference>
<proteinExistence type="predicted"/>
<name>A0ABR9WHY1_9BACT</name>
<evidence type="ECO:0000313" key="1">
    <source>
        <dbReference type="EMBL" id="MBE9464709.1"/>
    </source>
</evidence>
<sequence>MNLLLAPTSALSFPFSGKAELSKHIEATNDFSQLKQHSAFKGIIIKPSEISINANRQKRISFQ</sequence>